<name>A0ABR9WMS0_9FLAO</name>
<dbReference type="EMBL" id="JADFTZ010000001">
    <property type="protein sequence ID" value="MBE9575209.1"/>
    <property type="molecule type" value="Genomic_DNA"/>
</dbReference>
<evidence type="ECO:0000313" key="3">
    <source>
        <dbReference type="Proteomes" id="UP000656274"/>
    </source>
</evidence>
<organism evidence="2 3">
    <name type="scientific">Flavobacterium proteolyticum</name>
    <dbReference type="NCBI Taxonomy" id="2911683"/>
    <lineage>
        <taxon>Bacteria</taxon>
        <taxon>Pseudomonadati</taxon>
        <taxon>Bacteroidota</taxon>
        <taxon>Flavobacteriia</taxon>
        <taxon>Flavobacteriales</taxon>
        <taxon>Flavobacteriaceae</taxon>
        <taxon>Flavobacterium</taxon>
    </lineage>
</organism>
<feature type="chain" id="PRO_5045401095" evidence="1">
    <location>
        <begin position="19"/>
        <end position="453"/>
    </location>
</feature>
<feature type="signal peptide" evidence="1">
    <location>
        <begin position="1"/>
        <end position="18"/>
    </location>
</feature>
<comment type="caution">
    <text evidence="2">The sequence shown here is derived from an EMBL/GenBank/DDBJ whole genome shotgun (WGS) entry which is preliminary data.</text>
</comment>
<sequence length="453" mass="52306">MKKIITLIAVFVINFTNAQITKYKAADFQLTSDVTKYETQEFFFDSAQNKYQMCSKKTIYLNKGLVTKIENVMNYFIYVESVNTFNYKNGQLESIETLSSGNFSTEKFIYKNGKIVERIKDGDSNSRSTYEYDNKGNLSKEMLYEDGALVGKIAYSNYTAPGTYYKKNNKCYNETEQGTDEEWFKNGFMIREKLISEYYQGESSYTYDKLGNQVSQTSEGKTWTNNYVYDAKGNVLKSRVIQQGFDGMPDTNYFTFAKATYTNGKTEGNVEFDANYVKKYEPKSASYEVSYTFNEVTGEELNKALNDLKALTTSTYKIKKNEGNTFTIKDANGEEITNDVEAVKSKNDILVYDILFKKSVLLKNFYNDEVKIGEWYSMEELPSPTGLYWIFSEAPEFFVIQNGVLLDMSLYKLVKTQKEDDFIVQEAGIDKYIIRDLNSKGFETFYPLEFLNN</sequence>
<keyword evidence="1" id="KW-0732">Signal</keyword>
<accession>A0ABR9WMS0</accession>
<proteinExistence type="predicted"/>
<keyword evidence="3" id="KW-1185">Reference proteome</keyword>
<evidence type="ECO:0000256" key="1">
    <source>
        <dbReference type="SAM" id="SignalP"/>
    </source>
</evidence>
<dbReference type="Proteomes" id="UP000656274">
    <property type="component" value="Unassembled WGS sequence"/>
</dbReference>
<dbReference type="Gene3D" id="2.180.10.10">
    <property type="entry name" value="RHS repeat-associated core"/>
    <property type="match status" value="1"/>
</dbReference>
<dbReference type="RefSeq" id="WP_194093159.1">
    <property type="nucleotide sequence ID" value="NZ_JADFTZ010000001.1"/>
</dbReference>
<reference evidence="2 3" key="1">
    <citation type="submission" date="2020-10" db="EMBL/GenBank/DDBJ databases">
        <title>The genome sequence of Flavobacterium aquaticum 1Y8A.</title>
        <authorList>
            <person name="Liu Y."/>
        </authorList>
    </citation>
    <scope>NUCLEOTIDE SEQUENCE [LARGE SCALE GENOMIC DNA]</scope>
    <source>
        <strain evidence="2 3">1Y8A</strain>
    </source>
</reference>
<gene>
    <name evidence="2" type="ORF">IM755_00660</name>
</gene>
<evidence type="ECO:0000313" key="2">
    <source>
        <dbReference type="EMBL" id="MBE9575209.1"/>
    </source>
</evidence>
<protein>
    <submittedName>
        <fullName evidence="2">Uncharacterized protein</fullName>
    </submittedName>
</protein>